<evidence type="ECO:0000313" key="8">
    <source>
        <dbReference type="WBParaSite" id="HNAJ_0000529701-mRNA-1"/>
    </source>
</evidence>
<organism evidence="8">
    <name type="scientific">Rodentolepis nana</name>
    <name type="common">Dwarf tapeworm</name>
    <name type="synonym">Hymenolepis nana</name>
    <dbReference type="NCBI Taxonomy" id="102285"/>
    <lineage>
        <taxon>Eukaryota</taxon>
        <taxon>Metazoa</taxon>
        <taxon>Spiralia</taxon>
        <taxon>Lophotrochozoa</taxon>
        <taxon>Platyhelminthes</taxon>
        <taxon>Cestoda</taxon>
        <taxon>Eucestoda</taxon>
        <taxon>Cyclophyllidea</taxon>
        <taxon>Hymenolepididae</taxon>
        <taxon>Rodentolepis</taxon>
    </lineage>
</organism>
<feature type="domain" description="Homeobox" evidence="5">
    <location>
        <begin position="174"/>
        <end position="258"/>
    </location>
</feature>
<accession>A0A0R3TE08</accession>
<dbReference type="WBParaSite" id="HNAJ_0000529701-mRNA-1">
    <property type="protein sequence ID" value="HNAJ_0000529701-mRNA-1"/>
    <property type="gene ID" value="HNAJ_0000529701"/>
</dbReference>
<gene>
    <name evidence="6" type="ORF">HNAJ_LOCUS5297</name>
</gene>
<dbReference type="STRING" id="102285.A0A0R3TE08"/>
<dbReference type="AlphaFoldDB" id="A0A0R3TE08"/>
<dbReference type="Pfam" id="PF00046">
    <property type="entry name" value="Homeodomain"/>
    <property type="match status" value="1"/>
</dbReference>
<reference evidence="8" key="1">
    <citation type="submission" date="2017-02" db="UniProtKB">
        <authorList>
            <consortium name="WormBaseParasite"/>
        </authorList>
    </citation>
    <scope>IDENTIFICATION</scope>
</reference>
<dbReference type="SUPFAM" id="SSF46689">
    <property type="entry name" value="Homeodomain-like"/>
    <property type="match status" value="1"/>
</dbReference>
<reference evidence="6 7" key="2">
    <citation type="submission" date="2018-11" db="EMBL/GenBank/DDBJ databases">
        <authorList>
            <consortium name="Pathogen Informatics"/>
        </authorList>
    </citation>
    <scope>NUCLEOTIDE SEQUENCE [LARGE SCALE GENOMIC DNA]</scope>
</reference>
<comment type="subcellular location">
    <subcellularLocation>
        <location evidence="1 2 3">Nucleus</location>
    </subcellularLocation>
</comment>
<dbReference type="InterPro" id="IPR009057">
    <property type="entry name" value="Homeodomain-like_sf"/>
</dbReference>
<evidence type="ECO:0000256" key="4">
    <source>
        <dbReference type="SAM" id="MobiDB-lite"/>
    </source>
</evidence>
<evidence type="ECO:0000256" key="3">
    <source>
        <dbReference type="RuleBase" id="RU000682"/>
    </source>
</evidence>
<dbReference type="InterPro" id="IPR050394">
    <property type="entry name" value="Homeobox_NK-like"/>
</dbReference>
<sequence>MPGGPESFLIENILRKSDDTNERSTMDISALESFNDVACNPHKPPSDKEHTKDNSSSNSGSTNLSPPQPGSYRSESSEESPALKFSTESIMMSSPDIKRNRDYLFPIDESVSPPNQLTFPWLHLPPVLSGFYQGGLTATPSAHFPTLVTRKKDESIKITQYSSFEFEHALLEENRPKRVRITFSSYQVKVLRAIYYQRKYLSRTERSKLSGMLGVSEQQAIRYLQLMLLFLQYESGTPERRIELKIWFQNQRYKEKRGIEVEKENAYFSTNNSSHVQMDPLLSQLAPPYSSHSGFANKLREILRFPLPPTLPPPPPLLSQMKSAPHRCLAQTASMSLHTLTP</sequence>
<dbReference type="Gene3D" id="1.10.10.60">
    <property type="entry name" value="Homeodomain-like"/>
    <property type="match status" value="1"/>
</dbReference>
<keyword evidence="7" id="KW-1185">Reference proteome</keyword>
<dbReference type="PANTHER" id="PTHR24340:SF73">
    <property type="entry name" value="HOMEOBOX PROTEIN BAGPIPE-RELATED"/>
    <property type="match status" value="1"/>
</dbReference>
<dbReference type="GO" id="GO:0030154">
    <property type="term" value="P:cell differentiation"/>
    <property type="evidence" value="ECO:0007669"/>
    <property type="project" value="TreeGrafter"/>
</dbReference>
<evidence type="ECO:0000256" key="2">
    <source>
        <dbReference type="PROSITE-ProRule" id="PRU00108"/>
    </source>
</evidence>
<evidence type="ECO:0000313" key="6">
    <source>
        <dbReference type="EMBL" id="VDO01157.1"/>
    </source>
</evidence>
<evidence type="ECO:0000313" key="7">
    <source>
        <dbReference type="Proteomes" id="UP000278807"/>
    </source>
</evidence>
<feature type="compositionally biased region" description="Basic and acidic residues" evidence="4">
    <location>
        <begin position="44"/>
        <end position="53"/>
    </location>
</feature>
<protein>
    <submittedName>
        <fullName evidence="8">Homeobox domain-containing protein</fullName>
    </submittedName>
</protein>
<dbReference type="PANTHER" id="PTHR24340">
    <property type="entry name" value="HOMEOBOX PROTEIN NKX"/>
    <property type="match status" value="1"/>
</dbReference>
<keyword evidence="2 3" id="KW-0539">Nucleus</keyword>
<evidence type="ECO:0000259" key="5">
    <source>
        <dbReference type="PROSITE" id="PS50071"/>
    </source>
</evidence>
<dbReference type="GO" id="GO:0005634">
    <property type="term" value="C:nucleus"/>
    <property type="evidence" value="ECO:0007669"/>
    <property type="project" value="UniProtKB-SubCell"/>
</dbReference>
<dbReference type="GO" id="GO:0000981">
    <property type="term" value="F:DNA-binding transcription factor activity, RNA polymerase II-specific"/>
    <property type="evidence" value="ECO:0007669"/>
    <property type="project" value="TreeGrafter"/>
</dbReference>
<proteinExistence type="predicted"/>
<dbReference type="EMBL" id="UZAE01004378">
    <property type="protein sequence ID" value="VDO01157.1"/>
    <property type="molecule type" value="Genomic_DNA"/>
</dbReference>
<feature type="compositionally biased region" description="Basic and acidic residues" evidence="4">
    <location>
        <begin position="14"/>
        <end position="25"/>
    </location>
</feature>
<dbReference type="Proteomes" id="UP000278807">
    <property type="component" value="Unassembled WGS sequence"/>
</dbReference>
<dbReference type="SMART" id="SM00389">
    <property type="entry name" value="HOX"/>
    <property type="match status" value="1"/>
</dbReference>
<dbReference type="PROSITE" id="PS50071">
    <property type="entry name" value="HOMEOBOX_2"/>
    <property type="match status" value="1"/>
</dbReference>
<dbReference type="GO" id="GO:0000978">
    <property type="term" value="F:RNA polymerase II cis-regulatory region sequence-specific DNA binding"/>
    <property type="evidence" value="ECO:0007669"/>
    <property type="project" value="TreeGrafter"/>
</dbReference>
<dbReference type="CDD" id="cd00086">
    <property type="entry name" value="homeodomain"/>
    <property type="match status" value="1"/>
</dbReference>
<keyword evidence="2 3" id="KW-0371">Homeobox</keyword>
<evidence type="ECO:0000256" key="1">
    <source>
        <dbReference type="ARBA" id="ARBA00004123"/>
    </source>
</evidence>
<feature type="region of interest" description="Disordered" evidence="4">
    <location>
        <begin position="14"/>
        <end position="91"/>
    </location>
</feature>
<name>A0A0R3TE08_RODNA</name>
<feature type="DNA-binding region" description="Homeobox" evidence="2">
    <location>
        <begin position="176"/>
        <end position="259"/>
    </location>
</feature>
<feature type="compositionally biased region" description="Low complexity" evidence="4">
    <location>
        <begin position="54"/>
        <end position="65"/>
    </location>
</feature>
<keyword evidence="2 3" id="KW-0238">DNA-binding</keyword>
<dbReference type="InterPro" id="IPR001356">
    <property type="entry name" value="HD"/>
</dbReference>